<keyword evidence="1" id="KW-1133">Transmembrane helix</keyword>
<evidence type="ECO:0000313" key="3">
    <source>
        <dbReference type="Proteomes" id="UP001596233"/>
    </source>
</evidence>
<gene>
    <name evidence="2" type="ORF">ACFP56_05985</name>
</gene>
<sequence>MEKQSFHEICMTCMHKYVGVQTNDGMAHDGFIAHVDNDFVTLAIPTNEMITGMPVQQQTYRQFGFYPGFYPRRRFGYRRIPLGAITALFLLPFFI</sequence>
<organism evidence="2 3">
    <name type="scientific">Paenibacillus septentrionalis</name>
    <dbReference type="NCBI Taxonomy" id="429342"/>
    <lineage>
        <taxon>Bacteria</taxon>
        <taxon>Bacillati</taxon>
        <taxon>Bacillota</taxon>
        <taxon>Bacilli</taxon>
        <taxon>Bacillales</taxon>
        <taxon>Paenibacillaceae</taxon>
        <taxon>Paenibacillus</taxon>
    </lineage>
</organism>
<evidence type="ECO:0000256" key="1">
    <source>
        <dbReference type="SAM" id="Phobius"/>
    </source>
</evidence>
<keyword evidence="3" id="KW-1185">Reference proteome</keyword>
<dbReference type="Proteomes" id="UP001596233">
    <property type="component" value="Unassembled WGS sequence"/>
</dbReference>
<feature type="transmembrane region" description="Helical" evidence="1">
    <location>
        <begin position="76"/>
        <end position="94"/>
    </location>
</feature>
<keyword evidence="1" id="KW-0812">Transmembrane</keyword>
<reference evidence="3" key="1">
    <citation type="journal article" date="2019" name="Int. J. Syst. Evol. Microbiol.">
        <title>The Global Catalogue of Microorganisms (GCM) 10K type strain sequencing project: providing services to taxonomists for standard genome sequencing and annotation.</title>
        <authorList>
            <consortium name="The Broad Institute Genomics Platform"/>
            <consortium name="The Broad Institute Genome Sequencing Center for Infectious Disease"/>
            <person name="Wu L."/>
            <person name="Ma J."/>
        </authorList>
    </citation>
    <scope>NUCLEOTIDE SEQUENCE [LARGE SCALE GENOMIC DNA]</scope>
    <source>
        <strain evidence="3">PCU 280</strain>
    </source>
</reference>
<name>A0ABW1V488_9BACL</name>
<keyword evidence="1" id="KW-0472">Membrane</keyword>
<protein>
    <submittedName>
        <fullName evidence="2">Phosphatidylinositol kinase</fullName>
    </submittedName>
</protein>
<dbReference type="GO" id="GO:0016301">
    <property type="term" value="F:kinase activity"/>
    <property type="evidence" value="ECO:0007669"/>
    <property type="project" value="UniProtKB-KW"/>
</dbReference>
<proteinExistence type="predicted"/>
<keyword evidence="2" id="KW-0418">Kinase</keyword>
<accession>A0ABW1V488</accession>
<keyword evidence="2" id="KW-0808">Transferase</keyword>
<dbReference type="RefSeq" id="WP_379232244.1">
    <property type="nucleotide sequence ID" value="NZ_JBHSTE010000002.1"/>
</dbReference>
<comment type="caution">
    <text evidence="2">The sequence shown here is derived from an EMBL/GenBank/DDBJ whole genome shotgun (WGS) entry which is preliminary data.</text>
</comment>
<dbReference type="EMBL" id="JBHSTE010000002">
    <property type="protein sequence ID" value="MFC6332165.1"/>
    <property type="molecule type" value="Genomic_DNA"/>
</dbReference>
<evidence type="ECO:0000313" key="2">
    <source>
        <dbReference type="EMBL" id="MFC6332165.1"/>
    </source>
</evidence>